<dbReference type="AlphaFoldDB" id="A0A2T3QIN6"/>
<sequence length="108" mass="12858">MKKLIIGMVITTLLVPSMAFAKPHKHHHHKKHHKDVIIVKPKHHRHHHRHHRDVVIVKPGRPYYKPWYYRSSLPEIATFAVIAGVTYAIVDNMYYKRDGDRYIKVMKP</sequence>
<dbReference type="RefSeq" id="WP_036765825.1">
    <property type="nucleotide sequence ID" value="NZ_CP018298.1"/>
</dbReference>
<dbReference type="OrthoDB" id="7068235at2"/>
<gene>
    <name evidence="1" type="ORF">NCTC11647_03004</name>
</gene>
<dbReference type="EMBL" id="UATL01000005">
    <property type="protein sequence ID" value="SPY44069.1"/>
    <property type="molecule type" value="Genomic_DNA"/>
</dbReference>
<accession>A0A2T3QIN6</accession>
<proteinExistence type="predicted"/>
<reference evidence="1 2" key="1">
    <citation type="submission" date="2018-06" db="EMBL/GenBank/DDBJ databases">
        <authorList>
            <consortium name="Pathogen Informatics"/>
            <person name="Doyle S."/>
        </authorList>
    </citation>
    <scope>NUCLEOTIDE SEQUENCE [LARGE SCALE GENOMIC DNA]</scope>
    <source>
        <strain evidence="1 2">NCTC11647</strain>
    </source>
</reference>
<evidence type="ECO:0000313" key="1">
    <source>
        <dbReference type="EMBL" id="SPY44069.1"/>
    </source>
</evidence>
<dbReference type="Proteomes" id="UP000251647">
    <property type="component" value="Unassembled WGS sequence"/>
</dbReference>
<protein>
    <submittedName>
        <fullName evidence="1">Uncharacterized protein</fullName>
    </submittedName>
</protein>
<organism evidence="1 2">
    <name type="scientific">Photobacterium damselae</name>
    <dbReference type="NCBI Taxonomy" id="38293"/>
    <lineage>
        <taxon>Bacteria</taxon>
        <taxon>Pseudomonadati</taxon>
        <taxon>Pseudomonadota</taxon>
        <taxon>Gammaproteobacteria</taxon>
        <taxon>Vibrionales</taxon>
        <taxon>Vibrionaceae</taxon>
        <taxon>Photobacterium</taxon>
    </lineage>
</organism>
<evidence type="ECO:0000313" key="2">
    <source>
        <dbReference type="Proteomes" id="UP000251647"/>
    </source>
</evidence>
<name>A0A2T3QIN6_PHODM</name>